<dbReference type="EMBL" id="JARBHB010000001">
    <property type="protein sequence ID" value="KAJ8897508.1"/>
    <property type="molecule type" value="Genomic_DNA"/>
</dbReference>
<keyword evidence="2" id="KW-1185">Reference proteome</keyword>
<reference evidence="1 2" key="1">
    <citation type="submission" date="2023-02" db="EMBL/GenBank/DDBJ databases">
        <title>LHISI_Scaffold_Assembly.</title>
        <authorList>
            <person name="Stuart O.P."/>
            <person name="Cleave R."/>
            <person name="Magrath M.J.L."/>
            <person name="Mikheyev A.S."/>
        </authorList>
    </citation>
    <scope>NUCLEOTIDE SEQUENCE [LARGE SCALE GENOMIC DNA]</scope>
    <source>
        <strain evidence="1">Daus_M_001</strain>
        <tissue evidence="1">Leg muscle</tissue>
    </source>
</reference>
<organism evidence="1 2">
    <name type="scientific">Dryococelus australis</name>
    <dbReference type="NCBI Taxonomy" id="614101"/>
    <lineage>
        <taxon>Eukaryota</taxon>
        <taxon>Metazoa</taxon>
        <taxon>Ecdysozoa</taxon>
        <taxon>Arthropoda</taxon>
        <taxon>Hexapoda</taxon>
        <taxon>Insecta</taxon>
        <taxon>Pterygota</taxon>
        <taxon>Neoptera</taxon>
        <taxon>Polyneoptera</taxon>
        <taxon>Phasmatodea</taxon>
        <taxon>Verophasmatodea</taxon>
        <taxon>Anareolatae</taxon>
        <taxon>Phasmatidae</taxon>
        <taxon>Eurycanthinae</taxon>
        <taxon>Dryococelus</taxon>
    </lineage>
</organism>
<evidence type="ECO:0000313" key="1">
    <source>
        <dbReference type="EMBL" id="KAJ8897508.1"/>
    </source>
</evidence>
<proteinExistence type="predicted"/>
<name>A0ABQ9ILD0_9NEOP</name>
<protein>
    <submittedName>
        <fullName evidence="1">Uncharacterized protein</fullName>
    </submittedName>
</protein>
<gene>
    <name evidence="1" type="ORF">PR048_002855</name>
</gene>
<accession>A0ABQ9ILD0</accession>
<comment type="caution">
    <text evidence="1">The sequence shown here is derived from an EMBL/GenBank/DDBJ whole genome shotgun (WGS) entry which is preliminary data.</text>
</comment>
<evidence type="ECO:0000313" key="2">
    <source>
        <dbReference type="Proteomes" id="UP001159363"/>
    </source>
</evidence>
<dbReference type="Proteomes" id="UP001159363">
    <property type="component" value="Chromosome 1"/>
</dbReference>
<sequence length="203" mass="22583">MAQVSAAMQAIGLVQAALNEIESWLAKWHIKPNAAKTEALIFNTKIQDLATELQFCGHPVPGCNHELQTHLEILHSHSACQSQLLAKVAVSTHASSQLTPHLKLCNHLSLSHSPHPHLRLICLGDCSPLLPPETSSLSKQNTLHHHQCTRVDTITQHIHKLATGLYNKIPTTDNPLVRELANYDERQVWRRPRPKALILPPTT</sequence>